<comment type="subcellular location">
    <subcellularLocation>
        <location evidence="1">Membrane</location>
        <topology evidence="1">Multi-pass membrane protein</topology>
    </subcellularLocation>
</comment>
<evidence type="ECO:0000256" key="2">
    <source>
        <dbReference type="ARBA" id="ARBA00022692"/>
    </source>
</evidence>
<evidence type="ECO:0000313" key="6">
    <source>
        <dbReference type="EMBL" id="MFC5649718.1"/>
    </source>
</evidence>
<evidence type="ECO:0000256" key="4">
    <source>
        <dbReference type="ARBA" id="ARBA00023136"/>
    </source>
</evidence>
<keyword evidence="4 5" id="KW-0472">Membrane</keyword>
<gene>
    <name evidence="6" type="ORF">ACFPYJ_11410</name>
</gene>
<dbReference type="Proteomes" id="UP001596047">
    <property type="component" value="Unassembled WGS sequence"/>
</dbReference>
<dbReference type="EMBL" id="JBHSOW010000040">
    <property type="protein sequence ID" value="MFC5649718.1"/>
    <property type="molecule type" value="Genomic_DNA"/>
</dbReference>
<protein>
    <submittedName>
        <fullName evidence="6">DoxX family protein</fullName>
    </submittedName>
</protein>
<dbReference type="InterPro" id="IPR032808">
    <property type="entry name" value="DoxX"/>
</dbReference>
<keyword evidence="3 5" id="KW-1133">Transmembrane helix</keyword>
<dbReference type="PANTHER" id="PTHR39157">
    <property type="entry name" value="INTEGRAL MEMBRANE PROTEIN-RELATED"/>
    <property type="match status" value="1"/>
</dbReference>
<keyword evidence="7" id="KW-1185">Reference proteome</keyword>
<evidence type="ECO:0000313" key="7">
    <source>
        <dbReference type="Proteomes" id="UP001596047"/>
    </source>
</evidence>
<dbReference type="Pfam" id="PF07681">
    <property type="entry name" value="DoxX"/>
    <property type="match status" value="1"/>
</dbReference>
<evidence type="ECO:0000256" key="5">
    <source>
        <dbReference type="SAM" id="Phobius"/>
    </source>
</evidence>
<feature type="transmembrane region" description="Helical" evidence="5">
    <location>
        <begin position="126"/>
        <end position="145"/>
    </location>
</feature>
<sequence length="173" mass="19147">MFLKFLKENVYASYVLTVLRLYVGWKWLDAGWGKTTQGNFDATGFLKGALSKATGENPAVQSWWAGFLKGFAIPNNDLFNILIPWGELFVGLGLIFGTFTTLAALMGAVMNFSYMFSGSISTNPQMVLVEVLILVAGFNAAKIGLDRWLIPYITNRFTPKKDQRESSLQSSAP</sequence>
<reference evidence="7" key="1">
    <citation type="journal article" date="2019" name="Int. J. Syst. Evol. Microbiol.">
        <title>The Global Catalogue of Microorganisms (GCM) 10K type strain sequencing project: providing services to taxonomists for standard genome sequencing and annotation.</title>
        <authorList>
            <consortium name="The Broad Institute Genomics Platform"/>
            <consortium name="The Broad Institute Genome Sequencing Center for Infectious Disease"/>
            <person name="Wu L."/>
            <person name="Ma J."/>
        </authorList>
    </citation>
    <scope>NUCLEOTIDE SEQUENCE [LARGE SCALE GENOMIC DNA]</scope>
    <source>
        <strain evidence="7">CGMCC 1.3240</strain>
    </source>
</reference>
<evidence type="ECO:0000256" key="3">
    <source>
        <dbReference type="ARBA" id="ARBA00022989"/>
    </source>
</evidence>
<accession>A0ABW0VWA9</accession>
<feature type="transmembrane region" description="Helical" evidence="5">
    <location>
        <begin position="88"/>
        <end position="114"/>
    </location>
</feature>
<comment type="caution">
    <text evidence="6">The sequence shown here is derived from an EMBL/GenBank/DDBJ whole genome shotgun (WGS) entry which is preliminary data.</text>
</comment>
<dbReference type="PANTHER" id="PTHR39157:SF1">
    <property type="entry name" value="DOXX FAMILY PROTEIN"/>
    <property type="match status" value="1"/>
</dbReference>
<evidence type="ECO:0000256" key="1">
    <source>
        <dbReference type="ARBA" id="ARBA00004141"/>
    </source>
</evidence>
<organism evidence="6 7">
    <name type="scientific">Paenibacillus solisilvae</name>
    <dbReference type="NCBI Taxonomy" id="2486751"/>
    <lineage>
        <taxon>Bacteria</taxon>
        <taxon>Bacillati</taxon>
        <taxon>Bacillota</taxon>
        <taxon>Bacilli</taxon>
        <taxon>Bacillales</taxon>
        <taxon>Paenibacillaceae</taxon>
        <taxon>Paenibacillus</taxon>
    </lineage>
</organism>
<proteinExistence type="predicted"/>
<keyword evidence="2 5" id="KW-0812">Transmembrane</keyword>
<dbReference type="RefSeq" id="WP_379188250.1">
    <property type="nucleotide sequence ID" value="NZ_JBHSOW010000040.1"/>
</dbReference>
<name>A0ABW0VWA9_9BACL</name>